<organism evidence="1 2">
    <name type="scientific">Meloidogyne incognita</name>
    <name type="common">Southern root-knot nematode worm</name>
    <name type="synonym">Oxyuris incognita</name>
    <dbReference type="NCBI Taxonomy" id="6306"/>
    <lineage>
        <taxon>Eukaryota</taxon>
        <taxon>Metazoa</taxon>
        <taxon>Ecdysozoa</taxon>
        <taxon>Nematoda</taxon>
        <taxon>Chromadorea</taxon>
        <taxon>Rhabditida</taxon>
        <taxon>Tylenchina</taxon>
        <taxon>Tylenchomorpha</taxon>
        <taxon>Tylenchoidea</taxon>
        <taxon>Meloidogynidae</taxon>
        <taxon>Meloidogyninae</taxon>
        <taxon>Meloidogyne</taxon>
        <taxon>Meloidogyne incognita group</taxon>
    </lineage>
</organism>
<dbReference type="Proteomes" id="UP000887563">
    <property type="component" value="Unplaced"/>
</dbReference>
<evidence type="ECO:0000313" key="1">
    <source>
        <dbReference type="Proteomes" id="UP000887563"/>
    </source>
</evidence>
<proteinExistence type="predicted"/>
<name>A0A914NJ44_MELIC</name>
<keyword evidence="1" id="KW-1185">Reference proteome</keyword>
<reference evidence="2" key="1">
    <citation type="submission" date="2022-11" db="UniProtKB">
        <authorList>
            <consortium name="WormBaseParasite"/>
        </authorList>
    </citation>
    <scope>IDENTIFICATION</scope>
</reference>
<evidence type="ECO:0000313" key="2">
    <source>
        <dbReference type="WBParaSite" id="Minc3s06356g39709"/>
    </source>
</evidence>
<accession>A0A914NJ44</accession>
<dbReference type="AlphaFoldDB" id="A0A914NJ44"/>
<sequence length="59" mass="6835">MRWLGGRLKIIFYKENTFYFIEKHGPGVCSGLMDSKNLLEQGTMDLRFLALILAFWHAG</sequence>
<dbReference type="WBParaSite" id="Minc3s06356g39709">
    <property type="protein sequence ID" value="Minc3s06356g39709"/>
    <property type="gene ID" value="Minc3s06356g39709"/>
</dbReference>
<protein>
    <submittedName>
        <fullName evidence="2">Uncharacterized protein</fullName>
    </submittedName>
</protein>